<evidence type="ECO:0000259" key="2">
    <source>
        <dbReference type="PROSITE" id="PS50105"/>
    </source>
</evidence>
<proteinExistence type="predicted"/>
<dbReference type="Pfam" id="PF00536">
    <property type="entry name" value="SAM_1"/>
    <property type="match status" value="1"/>
</dbReference>
<dbReference type="InterPro" id="IPR001660">
    <property type="entry name" value="SAM"/>
</dbReference>
<feature type="domain" description="SAM" evidence="2">
    <location>
        <begin position="1"/>
        <end position="64"/>
    </location>
</feature>
<name>A0A556U7U8_BAGYA</name>
<reference evidence="3 4" key="1">
    <citation type="journal article" date="2019" name="Genome Biol. Evol.">
        <title>Whole-Genome Sequencing of the Giant Devil Catfish, Bagarius yarrelli.</title>
        <authorList>
            <person name="Jiang W."/>
            <person name="Lv Y."/>
            <person name="Cheng L."/>
            <person name="Yang K."/>
            <person name="Chao B."/>
            <person name="Wang X."/>
            <person name="Li Y."/>
            <person name="Pan X."/>
            <person name="You X."/>
            <person name="Zhang Y."/>
            <person name="Yang J."/>
            <person name="Li J."/>
            <person name="Zhang X."/>
            <person name="Liu S."/>
            <person name="Sun C."/>
            <person name="Yang J."/>
            <person name="Shi Q."/>
        </authorList>
    </citation>
    <scope>NUCLEOTIDE SEQUENCE [LARGE SCALE GENOMIC DNA]</scope>
    <source>
        <strain evidence="3">JWS20170419001</strain>
        <tissue evidence="3">Muscle</tissue>
    </source>
</reference>
<dbReference type="AlphaFoldDB" id="A0A556U7U8"/>
<accession>A0A556U7U8</accession>
<dbReference type="SUPFAM" id="SSF47769">
    <property type="entry name" value="SAM/Pointed domain"/>
    <property type="match status" value="1"/>
</dbReference>
<dbReference type="Proteomes" id="UP000319801">
    <property type="component" value="Unassembled WGS sequence"/>
</dbReference>
<comment type="caution">
    <text evidence="3">The sequence shown here is derived from an EMBL/GenBank/DDBJ whole genome shotgun (WGS) entry which is preliminary data.</text>
</comment>
<feature type="compositionally biased region" description="Low complexity" evidence="1">
    <location>
        <begin position="201"/>
        <end position="217"/>
    </location>
</feature>
<evidence type="ECO:0000313" key="4">
    <source>
        <dbReference type="Proteomes" id="UP000319801"/>
    </source>
</evidence>
<dbReference type="SMART" id="SM00454">
    <property type="entry name" value="SAM"/>
    <property type="match status" value="1"/>
</dbReference>
<organism evidence="3 4">
    <name type="scientific">Bagarius yarrelli</name>
    <name type="common">Goonch</name>
    <name type="synonym">Bagrus yarrelli</name>
    <dbReference type="NCBI Taxonomy" id="175774"/>
    <lineage>
        <taxon>Eukaryota</taxon>
        <taxon>Metazoa</taxon>
        <taxon>Chordata</taxon>
        <taxon>Craniata</taxon>
        <taxon>Vertebrata</taxon>
        <taxon>Euteleostomi</taxon>
        <taxon>Actinopterygii</taxon>
        <taxon>Neopterygii</taxon>
        <taxon>Teleostei</taxon>
        <taxon>Ostariophysi</taxon>
        <taxon>Siluriformes</taxon>
        <taxon>Sisoridae</taxon>
        <taxon>Sisorinae</taxon>
        <taxon>Bagarius</taxon>
    </lineage>
</organism>
<keyword evidence="4" id="KW-1185">Reference proteome</keyword>
<dbReference type="CDD" id="cd09487">
    <property type="entry name" value="SAM_superfamily"/>
    <property type="match status" value="1"/>
</dbReference>
<evidence type="ECO:0000256" key="1">
    <source>
        <dbReference type="SAM" id="MobiDB-lite"/>
    </source>
</evidence>
<feature type="region of interest" description="Disordered" evidence="1">
    <location>
        <begin position="193"/>
        <end position="217"/>
    </location>
</feature>
<dbReference type="EMBL" id="VCAZ01000060">
    <property type="protein sequence ID" value="TSN76550.1"/>
    <property type="molecule type" value="Genomic_DNA"/>
</dbReference>
<gene>
    <name evidence="3" type="ORF">Baya_8703</name>
</gene>
<dbReference type="Gene3D" id="1.10.150.50">
    <property type="entry name" value="Transcription Factor, Ets-1"/>
    <property type="match status" value="1"/>
</dbReference>
<protein>
    <submittedName>
        <fullName evidence="3">Breast cancer anti-estrogen resistance protein 3</fullName>
    </submittedName>
</protein>
<dbReference type="InterPro" id="IPR013761">
    <property type="entry name" value="SAM/pointed_sf"/>
</dbReference>
<dbReference type="OrthoDB" id="2412973at2759"/>
<sequence>MKHLSISKWLRQLGLPQYCTQFEEEYDGVEDLLHLTEMDLLELGVYSRLHRIHILSSIQVLQEQESKRELRMMAEGKFASLPRNLHMSHQCTLASSMDLLGSGMTDVPSTSYQGISIHGTLPRKKKGGVAPHSRTWEMCGSLPHPTRCRIPTSPLIHNIIEENQPFQTRREDYTLHRDAGSMDPTMEYVKTQTDQQIQHRSQVSSVTPSSSSSGYSITSMIKSTAGCKSAAEDK</sequence>
<evidence type="ECO:0000313" key="3">
    <source>
        <dbReference type="EMBL" id="TSN76550.1"/>
    </source>
</evidence>
<dbReference type="PROSITE" id="PS50105">
    <property type="entry name" value="SAM_DOMAIN"/>
    <property type="match status" value="1"/>
</dbReference>